<dbReference type="PROSITE" id="PS00463">
    <property type="entry name" value="ZN2_CY6_FUNGAL_1"/>
    <property type="match status" value="1"/>
</dbReference>
<accession>A0A137PIF1</accession>
<keyword evidence="4" id="KW-0804">Transcription</keyword>
<dbReference type="STRING" id="796925.A0A137PIF1"/>
<dbReference type="PANTHER" id="PTHR47338:SF5">
    <property type="entry name" value="ZN(II)2CYS6 TRANSCRIPTION FACTOR (EUROFUNG)"/>
    <property type="match status" value="1"/>
</dbReference>
<dbReference type="Gene3D" id="4.10.240.10">
    <property type="entry name" value="Zn(2)-C6 fungal-type DNA-binding domain"/>
    <property type="match status" value="1"/>
</dbReference>
<dbReference type="PANTHER" id="PTHR47338">
    <property type="entry name" value="ZN(II)2CYS6 TRANSCRIPTION FACTOR (EUROFUNG)-RELATED"/>
    <property type="match status" value="1"/>
</dbReference>
<dbReference type="GO" id="GO:0000981">
    <property type="term" value="F:DNA-binding transcription factor activity, RNA polymerase II-specific"/>
    <property type="evidence" value="ECO:0007669"/>
    <property type="project" value="InterPro"/>
</dbReference>
<dbReference type="CDD" id="cd12148">
    <property type="entry name" value="fungal_TF_MHR"/>
    <property type="match status" value="1"/>
</dbReference>
<dbReference type="GO" id="GO:0005634">
    <property type="term" value="C:nucleus"/>
    <property type="evidence" value="ECO:0007669"/>
    <property type="project" value="UniProtKB-SubCell"/>
</dbReference>
<evidence type="ECO:0000256" key="5">
    <source>
        <dbReference type="ARBA" id="ARBA00023242"/>
    </source>
</evidence>
<evidence type="ECO:0000313" key="8">
    <source>
        <dbReference type="Proteomes" id="UP000070444"/>
    </source>
</evidence>
<dbReference type="OrthoDB" id="2161042at2759"/>
<dbReference type="AlphaFoldDB" id="A0A137PIF1"/>
<dbReference type="CDD" id="cd00067">
    <property type="entry name" value="GAL4"/>
    <property type="match status" value="1"/>
</dbReference>
<dbReference type="GO" id="GO:0008270">
    <property type="term" value="F:zinc ion binding"/>
    <property type="evidence" value="ECO:0007669"/>
    <property type="project" value="InterPro"/>
</dbReference>
<organism evidence="7 8">
    <name type="scientific">Conidiobolus coronatus (strain ATCC 28846 / CBS 209.66 / NRRL 28638)</name>
    <name type="common">Delacroixia coronata</name>
    <dbReference type="NCBI Taxonomy" id="796925"/>
    <lineage>
        <taxon>Eukaryota</taxon>
        <taxon>Fungi</taxon>
        <taxon>Fungi incertae sedis</taxon>
        <taxon>Zoopagomycota</taxon>
        <taxon>Entomophthoromycotina</taxon>
        <taxon>Entomophthoromycetes</taxon>
        <taxon>Entomophthorales</taxon>
        <taxon>Ancylistaceae</taxon>
        <taxon>Conidiobolus</taxon>
    </lineage>
</organism>
<keyword evidence="5" id="KW-0539">Nucleus</keyword>
<evidence type="ECO:0000256" key="3">
    <source>
        <dbReference type="ARBA" id="ARBA00023015"/>
    </source>
</evidence>
<keyword evidence="2" id="KW-0479">Metal-binding</keyword>
<evidence type="ECO:0000256" key="4">
    <source>
        <dbReference type="ARBA" id="ARBA00023163"/>
    </source>
</evidence>
<feature type="domain" description="Zn(2)-C6 fungal-type" evidence="6">
    <location>
        <begin position="4"/>
        <end position="33"/>
    </location>
</feature>
<comment type="subcellular location">
    <subcellularLocation>
        <location evidence="1">Nucleus</location>
    </subcellularLocation>
</comment>
<dbReference type="InterPro" id="IPR036864">
    <property type="entry name" value="Zn2-C6_fun-type_DNA-bd_sf"/>
</dbReference>
<evidence type="ECO:0000313" key="7">
    <source>
        <dbReference type="EMBL" id="KXN74784.1"/>
    </source>
</evidence>
<dbReference type="SUPFAM" id="SSF57701">
    <property type="entry name" value="Zn2/Cys6 DNA-binding domain"/>
    <property type="match status" value="1"/>
</dbReference>
<keyword evidence="3" id="KW-0805">Transcription regulation</keyword>
<reference evidence="7 8" key="1">
    <citation type="journal article" date="2015" name="Genome Biol. Evol.">
        <title>Phylogenomic analyses indicate that early fungi evolved digesting cell walls of algal ancestors of land plants.</title>
        <authorList>
            <person name="Chang Y."/>
            <person name="Wang S."/>
            <person name="Sekimoto S."/>
            <person name="Aerts A.L."/>
            <person name="Choi C."/>
            <person name="Clum A."/>
            <person name="LaButti K.M."/>
            <person name="Lindquist E.A."/>
            <person name="Yee Ngan C."/>
            <person name="Ohm R.A."/>
            <person name="Salamov A.A."/>
            <person name="Grigoriev I.V."/>
            <person name="Spatafora J.W."/>
            <person name="Berbee M.L."/>
        </authorList>
    </citation>
    <scope>NUCLEOTIDE SEQUENCE [LARGE SCALE GENOMIC DNA]</scope>
    <source>
        <strain evidence="7 8">NRRL 28638</strain>
    </source>
</reference>
<dbReference type="EMBL" id="KQ964420">
    <property type="protein sequence ID" value="KXN74784.1"/>
    <property type="molecule type" value="Genomic_DNA"/>
</dbReference>
<dbReference type="PROSITE" id="PS50048">
    <property type="entry name" value="ZN2_CY6_FUNGAL_2"/>
    <property type="match status" value="1"/>
</dbReference>
<sequence>MMLSCDKCRISKKKCSRDQPCQRCRDKGFECTYEAVTSSAQIVPKTNAMEKRLEELENLFKTYLKLNEGIDINLDSIYSGKSGLKRGFNDISPINLDFSFNNNLHTDKLITKHTYSNDQLSYKDLKLYFDTYVQNIHALYPFINLKHLRLLLKLKPLESPILYVIYCIGQFILFRKAKVTPFPDLKENYFYNFATYLLKTHNQTGSLLNVQALILLADLELQHGLCNESGFHNVQAIRKLQMEGVYNSPETKYTSSTLMVQREREATWVMTKRVDGFCSSATETPYTVRVSREDLDVSVDNYDSYIFVSTITKKFNRKSFNLSDEELYQYSSYLAMELYCFSIYQLCSAKKFKKAAKNFDTLDKENFIAESMDLLECLRLSPLDGIDGETFNAKFPLDHPQFLMHFVNYILLQFEAIGIYSMLADFMNCAKQYNYPSPPQFESNADYNDFENVRYSHVQNLIQVFYPSDPQRRKYIEDLITVDYMFVVPHFYISKAKIPKYSQMSEKLILDSFDLWPCLERIFCQGNDKKNELFNDDKIGIIGSDCDCSVESPRTMDMSPLSSEASQFFNAIHSQM</sequence>
<evidence type="ECO:0000256" key="1">
    <source>
        <dbReference type="ARBA" id="ARBA00004123"/>
    </source>
</evidence>
<dbReference type="InterPro" id="IPR001138">
    <property type="entry name" value="Zn2Cys6_DnaBD"/>
</dbReference>
<dbReference type="InterPro" id="IPR050815">
    <property type="entry name" value="TF_fung"/>
</dbReference>
<gene>
    <name evidence="7" type="ORF">CONCODRAFT_76669</name>
</gene>
<dbReference type="Proteomes" id="UP000070444">
    <property type="component" value="Unassembled WGS sequence"/>
</dbReference>
<protein>
    <recommendedName>
        <fullName evidence="6">Zn(2)-C6 fungal-type domain-containing protein</fullName>
    </recommendedName>
</protein>
<evidence type="ECO:0000259" key="6">
    <source>
        <dbReference type="PROSITE" id="PS50048"/>
    </source>
</evidence>
<dbReference type="SMART" id="SM00066">
    <property type="entry name" value="GAL4"/>
    <property type="match status" value="1"/>
</dbReference>
<keyword evidence="8" id="KW-1185">Reference proteome</keyword>
<name>A0A137PIF1_CONC2</name>
<evidence type="ECO:0000256" key="2">
    <source>
        <dbReference type="ARBA" id="ARBA00022723"/>
    </source>
</evidence>
<dbReference type="Pfam" id="PF00172">
    <property type="entry name" value="Zn_clus"/>
    <property type="match status" value="1"/>
</dbReference>
<proteinExistence type="predicted"/>